<evidence type="ECO:0000313" key="4">
    <source>
        <dbReference type="EMBL" id="RQM14689.1"/>
    </source>
</evidence>
<organism evidence="4 5">
    <name type="scientific">Peronospora effusa</name>
    <dbReference type="NCBI Taxonomy" id="542832"/>
    <lineage>
        <taxon>Eukaryota</taxon>
        <taxon>Sar</taxon>
        <taxon>Stramenopiles</taxon>
        <taxon>Oomycota</taxon>
        <taxon>Peronosporomycetes</taxon>
        <taxon>Peronosporales</taxon>
        <taxon>Peronosporaceae</taxon>
        <taxon>Peronospora</taxon>
    </lineage>
</organism>
<evidence type="ECO:0000259" key="3">
    <source>
        <dbReference type="PROSITE" id="PS50158"/>
    </source>
</evidence>
<dbReference type="SMART" id="SM00343">
    <property type="entry name" value="ZnF_C2HC"/>
    <property type="match status" value="1"/>
</dbReference>
<proteinExistence type="predicted"/>
<keyword evidence="1" id="KW-0479">Metal-binding</keyword>
<evidence type="ECO:0000256" key="1">
    <source>
        <dbReference type="PROSITE-ProRule" id="PRU00047"/>
    </source>
</evidence>
<reference evidence="4 5" key="1">
    <citation type="submission" date="2018-06" db="EMBL/GenBank/DDBJ databases">
        <title>Comparative genomics of downy mildews reveals potential adaptations to biotrophy.</title>
        <authorList>
            <person name="Fletcher K."/>
            <person name="Klosterman S.J."/>
            <person name="Derevnina L."/>
            <person name="Martin F."/>
            <person name="Koike S."/>
            <person name="Reyes Chin-Wo S."/>
            <person name="Mou B."/>
            <person name="Michelmore R."/>
        </authorList>
    </citation>
    <scope>NUCLEOTIDE SEQUENCE [LARGE SCALE GENOMIC DNA]</scope>
    <source>
        <strain evidence="4 5">R13</strain>
    </source>
</reference>
<evidence type="ECO:0000313" key="5">
    <source>
        <dbReference type="Proteomes" id="UP000286097"/>
    </source>
</evidence>
<dbReference type="GO" id="GO:0003676">
    <property type="term" value="F:nucleic acid binding"/>
    <property type="evidence" value="ECO:0007669"/>
    <property type="project" value="InterPro"/>
</dbReference>
<dbReference type="Gene3D" id="4.10.60.10">
    <property type="entry name" value="Zinc finger, CCHC-type"/>
    <property type="match status" value="1"/>
</dbReference>
<keyword evidence="1" id="KW-0862">Zinc</keyword>
<dbReference type="Pfam" id="PF00098">
    <property type="entry name" value="zf-CCHC"/>
    <property type="match status" value="1"/>
</dbReference>
<evidence type="ECO:0000256" key="2">
    <source>
        <dbReference type="SAM" id="MobiDB-lite"/>
    </source>
</evidence>
<comment type="caution">
    <text evidence="4">The sequence shown here is derived from an EMBL/GenBank/DDBJ whole genome shotgun (WGS) entry which is preliminary data.</text>
</comment>
<feature type="region of interest" description="Disordered" evidence="2">
    <location>
        <begin position="121"/>
        <end position="150"/>
    </location>
</feature>
<dbReference type="VEuPathDB" id="FungiDB:DD237_004092"/>
<keyword evidence="1" id="KW-0863">Zinc-finger</keyword>
<protein>
    <recommendedName>
        <fullName evidence="3">CCHC-type domain-containing protein</fullName>
    </recommendedName>
</protein>
<dbReference type="InterPro" id="IPR036875">
    <property type="entry name" value="Znf_CCHC_sf"/>
</dbReference>
<dbReference type="EMBL" id="QKXF01000191">
    <property type="protein sequence ID" value="RQM14689.1"/>
    <property type="molecule type" value="Genomic_DNA"/>
</dbReference>
<gene>
    <name evidence="4" type="ORF">DD237_004092</name>
</gene>
<name>A0A425CCJ8_9STRA</name>
<accession>A0A425CCJ8</accession>
<sequence length="392" mass="43046">MERVLAALTRLETRIDTIERASVSVLNASPVSPRMQHAQSGRRTDGRNVVQAVFAGSDFRRAIDGGSALGRTPMQIDKLSGMGPFGAGSFYRRVEAQARVNQGAAEAQAVLEAQAAAQAQAEYQAQAHHQEAPHPTPYADPGCLPGLNGHRVPNARDSKLMIGKFSGVEQYKGLGSGFRQWALLFIEAIEMDELGCGYKWTERVKANKHQQHLEGTALQYTLKDGGCVAKVSHICSSSCGSLLSCASVRAKKNSSRSWTEHLLYLTALMIETSEKLVLERVVKYAAPHMKVAIKGRYDPGRTVYLHHAQELVVWAQEIEDDDRPIRNHVKGVVNAVGESKKCFTCGKLGHIARECKAKKKKDSVSSGEKTRWACSAWGRCEFGSLDLEQRCK</sequence>
<dbReference type="GO" id="GO:0008270">
    <property type="term" value="F:zinc ion binding"/>
    <property type="evidence" value="ECO:0007669"/>
    <property type="project" value="UniProtKB-KW"/>
</dbReference>
<dbReference type="PROSITE" id="PS50158">
    <property type="entry name" value="ZF_CCHC"/>
    <property type="match status" value="1"/>
</dbReference>
<feature type="domain" description="CCHC-type" evidence="3">
    <location>
        <begin position="341"/>
        <end position="356"/>
    </location>
</feature>
<dbReference type="SUPFAM" id="SSF57756">
    <property type="entry name" value="Retrovirus zinc finger-like domains"/>
    <property type="match status" value="1"/>
</dbReference>
<dbReference type="InterPro" id="IPR001878">
    <property type="entry name" value="Znf_CCHC"/>
</dbReference>
<dbReference type="Proteomes" id="UP000286097">
    <property type="component" value="Unassembled WGS sequence"/>
</dbReference>
<dbReference type="AlphaFoldDB" id="A0A425CCJ8"/>